<evidence type="ECO:0000256" key="4">
    <source>
        <dbReference type="ARBA" id="ARBA00022989"/>
    </source>
</evidence>
<dbReference type="Proteomes" id="UP000075883">
    <property type="component" value="Unassembled WGS sequence"/>
</dbReference>
<keyword evidence="2" id="KW-1003">Cell membrane</keyword>
<dbReference type="GO" id="GO:0005886">
    <property type="term" value="C:plasma membrane"/>
    <property type="evidence" value="ECO:0007669"/>
    <property type="project" value="UniProtKB-SubCell"/>
</dbReference>
<proteinExistence type="predicted"/>
<keyword evidence="6" id="KW-0675">Receptor</keyword>
<feature type="transmembrane region" description="Helical" evidence="8">
    <location>
        <begin position="554"/>
        <end position="581"/>
    </location>
</feature>
<dbReference type="STRING" id="139723.A0A2C9GUM7"/>
<dbReference type="EMBL" id="AXCM01004086">
    <property type="status" value="NOT_ANNOTATED_CDS"/>
    <property type="molecule type" value="Genomic_DNA"/>
</dbReference>
<keyword evidence="4 8" id="KW-1133">Transmembrane helix</keyword>
<evidence type="ECO:0008006" key="11">
    <source>
        <dbReference type="Google" id="ProtNLM"/>
    </source>
</evidence>
<dbReference type="EnsemblMetazoa" id="ACUA029142-RA">
    <property type="protein sequence ID" value="ACUA029142-PA"/>
    <property type="gene ID" value="ACUA029142"/>
</dbReference>
<name>A0A2C9GUM7_9DIPT</name>
<evidence type="ECO:0000313" key="10">
    <source>
        <dbReference type="Proteomes" id="UP000075883"/>
    </source>
</evidence>
<evidence type="ECO:0000256" key="3">
    <source>
        <dbReference type="ARBA" id="ARBA00022692"/>
    </source>
</evidence>
<organism evidence="9 10">
    <name type="scientific">Anopheles culicifacies</name>
    <dbReference type="NCBI Taxonomy" id="139723"/>
    <lineage>
        <taxon>Eukaryota</taxon>
        <taxon>Metazoa</taxon>
        <taxon>Ecdysozoa</taxon>
        <taxon>Arthropoda</taxon>
        <taxon>Hexapoda</taxon>
        <taxon>Insecta</taxon>
        <taxon>Pterygota</taxon>
        <taxon>Neoptera</taxon>
        <taxon>Endopterygota</taxon>
        <taxon>Diptera</taxon>
        <taxon>Nematocera</taxon>
        <taxon>Culicoidea</taxon>
        <taxon>Culicidae</taxon>
        <taxon>Anophelinae</taxon>
        <taxon>Anopheles</taxon>
        <taxon>culicifacies species complex</taxon>
    </lineage>
</organism>
<sequence length="601" mass="69952">MNILSLQTINMYFQYNMNQPCKTLLVIIAISSVQVFADMRLLKVTQYVTNVTHFIKDQYSGSFVCWLLQYSEAFSPSVLHNTLAQMLFTHEDLLLMQADLSTPYKPSYLTPNTVTIFVDSLKENVNVTNLGTWLNAVPYQAVVVLLFKLTDPALVPVVAKTFLLYGIVHLVMISINQDAIYTFNYAPLRILTYSGFPYPQSLLYNRLKALEVRSTIISFVSDSFNNPAEDATEGEDAKLFRLFFGRYNIIPIFQESACDGKQNFVECLAQKNALFIANRLSFLTFSSQLVDTIEMDKIVIFTPKGKPMTFAKILLLPFQVLVWISLLIVCCIVYLIGYLTPSFIHNDLILLALMGIEKRNLRLTSRFEKLFAASLIVLFFQLKCAYETKFMSYMIDGPTESDPKTIADLRHRNCQVIVNSKLFDPTLFREPLAELMVVSHDRVQELKGRAMLANYLYLQLVFKDAVNIDSRNGKYRYVILKDSLGERIPFFFFRNNNLFQWEFQKFRRYVYEAGLQQHWRSKIITYKDKNYKKIIRNITNIKQDIVRLDTLKPLFFCMIQLWILATVIWICEIVFFCLLVWKNNFDQERCIKRRLKICSSK</sequence>
<keyword evidence="10" id="KW-1185">Reference proteome</keyword>
<feature type="transmembrane region" description="Helical" evidence="8">
    <location>
        <begin position="313"/>
        <end position="336"/>
    </location>
</feature>
<keyword evidence="3 8" id="KW-0812">Transmembrane</keyword>
<accession>A0A2C9GUM7</accession>
<comment type="subcellular location">
    <subcellularLocation>
        <location evidence="1">Cell membrane</location>
        <topology evidence="1">Multi-pass membrane protein</topology>
    </subcellularLocation>
</comment>
<evidence type="ECO:0000256" key="8">
    <source>
        <dbReference type="SAM" id="Phobius"/>
    </source>
</evidence>
<evidence type="ECO:0000256" key="7">
    <source>
        <dbReference type="ARBA" id="ARBA00023180"/>
    </source>
</evidence>
<keyword evidence="5 8" id="KW-0472">Membrane</keyword>
<dbReference type="VEuPathDB" id="VectorBase:ACUA029142"/>
<reference evidence="10" key="1">
    <citation type="submission" date="2013-09" db="EMBL/GenBank/DDBJ databases">
        <title>The Genome Sequence of Anopheles culicifacies species A.</title>
        <authorList>
            <consortium name="The Broad Institute Genomics Platform"/>
            <person name="Neafsey D.E."/>
            <person name="Besansky N."/>
            <person name="Howell P."/>
            <person name="Walton C."/>
            <person name="Young S.K."/>
            <person name="Zeng Q."/>
            <person name="Gargeya S."/>
            <person name="Fitzgerald M."/>
            <person name="Haas B."/>
            <person name="Abouelleil A."/>
            <person name="Allen A.W."/>
            <person name="Alvarado L."/>
            <person name="Arachchi H.M."/>
            <person name="Berlin A.M."/>
            <person name="Chapman S.B."/>
            <person name="Gainer-Dewar J."/>
            <person name="Goldberg J."/>
            <person name="Griggs A."/>
            <person name="Gujja S."/>
            <person name="Hansen M."/>
            <person name="Howarth C."/>
            <person name="Imamovic A."/>
            <person name="Ireland A."/>
            <person name="Larimer J."/>
            <person name="McCowan C."/>
            <person name="Murphy C."/>
            <person name="Pearson M."/>
            <person name="Poon T.W."/>
            <person name="Priest M."/>
            <person name="Roberts A."/>
            <person name="Saif S."/>
            <person name="Shea T."/>
            <person name="Sisk P."/>
            <person name="Sykes S."/>
            <person name="Wortman J."/>
            <person name="Nusbaum C."/>
            <person name="Birren B."/>
        </authorList>
    </citation>
    <scope>NUCLEOTIDE SEQUENCE [LARGE SCALE GENOMIC DNA]</scope>
    <source>
        <strain evidence="10">A-37</strain>
    </source>
</reference>
<dbReference type="InterPro" id="IPR052192">
    <property type="entry name" value="Insect_Ionotropic_Sensory_Rcpt"/>
</dbReference>
<dbReference type="AlphaFoldDB" id="A0A2C9GUM7"/>
<evidence type="ECO:0000256" key="1">
    <source>
        <dbReference type="ARBA" id="ARBA00004651"/>
    </source>
</evidence>
<feature type="transmembrane region" description="Helical" evidence="8">
    <location>
        <begin position="153"/>
        <end position="175"/>
    </location>
</feature>
<protein>
    <recommendedName>
        <fullName evidence="11">Ionotropic glutamate receptor L-glutamate and glycine-binding domain-containing protein</fullName>
    </recommendedName>
</protein>
<reference evidence="9" key="2">
    <citation type="submission" date="2020-05" db="UniProtKB">
        <authorList>
            <consortium name="EnsemblMetazoa"/>
        </authorList>
    </citation>
    <scope>IDENTIFICATION</scope>
    <source>
        <strain evidence="9">A-37</strain>
    </source>
</reference>
<evidence type="ECO:0000256" key="5">
    <source>
        <dbReference type="ARBA" id="ARBA00023136"/>
    </source>
</evidence>
<keyword evidence="7" id="KW-0325">Glycoprotein</keyword>
<dbReference type="PANTHER" id="PTHR42643">
    <property type="entry name" value="IONOTROPIC RECEPTOR 20A-RELATED"/>
    <property type="match status" value="1"/>
</dbReference>
<evidence type="ECO:0000256" key="2">
    <source>
        <dbReference type="ARBA" id="ARBA00022475"/>
    </source>
</evidence>
<evidence type="ECO:0000256" key="6">
    <source>
        <dbReference type="ARBA" id="ARBA00023170"/>
    </source>
</evidence>
<dbReference type="PANTHER" id="PTHR42643:SF41">
    <property type="entry name" value="IONOTROPIC RECEPTOR 20A-RELATED"/>
    <property type="match status" value="1"/>
</dbReference>
<evidence type="ECO:0000313" key="9">
    <source>
        <dbReference type="EnsemblMetazoa" id="ACUA029142-PA"/>
    </source>
</evidence>